<name>A0A378TR38_9MYCO</name>
<reference evidence="1 2" key="1">
    <citation type="submission" date="2018-06" db="EMBL/GenBank/DDBJ databases">
        <authorList>
            <consortium name="Pathogen Informatics"/>
            <person name="Doyle S."/>
        </authorList>
    </citation>
    <scope>NUCLEOTIDE SEQUENCE [LARGE SCALE GENOMIC DNA]</scope>
    <source>
        <strain evidence="1 2">NCTC10821</strain>
    </source>
</reference>
<protein>
    <submittedName>
        <fullName evidence="1">Universal stress protein UspA-like protein</fullName>
    </submittedName>
</protein>
<organism evidence="1 2">
    <name type="scientific">Mycolicibacterium tokaiense</name>
    <dbReference type="NCBI Taxonomy" id="39695"/>
    <lineage>
        <taxon>Bacteria</taxon>
        <taxon>Bacillati</taxon>
        <taxon>Actinomycetota</taxon>
        <taxon>Actinomycetes</taxon>
        <taxon>Mycobacteriales</taxon>
        <taxon>Mycobacteriaceae</taxon>
        <taxon>Mycolicibacterium</taxon>
    </lineage>
</organism>
<keyword evidence="2" id="KW-1185">Reference proteome</keyword>
<proteinExistence type="predicted"/>
<evidence type="ECO:0000313" key="2">
    <source>
        <dbReference type="Proteomes" id="UP000254978"/>
    </source>
</evidence>
<gene>
    <name evidence="1" type="ORF">NCTC10821_05902</name>
</gene>
<dbReference type="Gene3D" id="3.40.50.12370">
    <property type="match status" value="1"/>
</dbReference>
<dbReference type="EMBL" id="UGQT01000001">
    <property type="protein sequence ID" value="STZ62333.1"/>
    <property type="molecule type" value="Genomic_DNA"/>
</dbReference>
<dbReference type="AlphaFoldDB" id="A0A378TR38"/>
<dbReference type="SUPFAM" id="SSF52402">
    <property type="entry name" value="Adenine nucleotide alpha hydrolases-like"/>
    <property type="match status" value="2"/>
</dbReference>
<sequence>MQTDVRVGEPAAELASAARGAALLCLGAASGKKHSRSGALARTLTRHAHTPVALIRRQSDARRSDGTAIVKWIVAILDESHGAEAALRAALDEARSRNAPVLALTSWSTTLRGVGDDNGAGVRQEVQRHLDSSEDSIDLCALPLPADPVRLLEDAGNTVQMVVVAGADAADLHTLTSRRAERVLRQRGCTVLVV</sequence>
<accession>A0A378TR38</accession>
<evidence type="ECO:0000313" key="1">
    <source>
        <dbReference type="EMBL" id="STZ62333.1"/>
    </source>
</evidence>
<dbReference type="Proteomes" id="UP000254978">
    <property type="component" value="Unassembled WGS sequence"/>
</dbReference>